<dbReference type="Proteomes" id="UP000688947">
    <property type="component" value="Unassembled WGS sequence"/>
</dbReference>
<gene>
    <name evidence="1" type="ORF">JG687_00019023</name>
</gene>
<sequence length="86" mass="9628">MAHFEVFLVGIRDVDARVEEVRGNTAARATKYVYVHVFLALSSGCIRREVLSTRPFRGFGQINSEKTAQGVDRAPLTSPIDLHINR</sequence>
<name>A0A8T1TLE2_9STRA</name>
<protein>
    <submittedName>
        <fullName evidence="1">Uncharacterized protein</fullName>
    </submittedName>
</protein>
<organism evidence="1 2">
    <name type="scientific">Phytophthora cactorum</name>
    <dbReference type="NCBI Taxonomy" id="29920"/>
    <lineage>
        <taxon>Eukaryota</taxon>
        <taxon>Sar</taxon>
        <taxon>Stramenopiles</taxon>
        <taxon>Oomycota</taxon>
        <taxon>Peronosporomycetes</taxon>
        <taxon>Peronosporales</taxon>
        <taxon>Peronosporaceae</taxon>
        <taxon>Phytophthora</taxon>
    </lineage>
</organism>
<evidence type="ECO:0000313" key="2">
    <source>
        <dbReference type="Proteomes" id="UP000688947"/>
    </source>
</evidence>
<proteinExistence type="predicted"/>
<accession>A0A8T1TLE2</accession>
<comment type="caution">
    <text evidence="1">The sequence shown here is derived from an EMBL/GenBank/DDBJ whole genome shotgun (WGS) entry which is preliminary data.</text>
</comment>
<evidence type="ECO:0000313" key="1">
    <source>
        <dbReference type="EMBL" id="KAG6942516.1"/>
    </source>
</evidence>
<dbReference type="AlphaFoldDB" id="A0A8T1TLE2"/>
<reference evidence="1" key="1">
    <citation type="submission" date="2021-01" db="EMBL/GenBank/DDBJ databases">
        <title>Phytophthora aleatoria, a newly-described species from Pinus radiata is distinct from Phytophthora cactorum isolates based on comparative genomics.</title>
        <authorList>
            <person name="Mcdougal R."/>
            <person name="Panda P."/>
            <person name="Williams N."/>
            <person name="Studholme D.J."/>
        </authorList>
    </citation>
    <scope>NUCLEOTIDE SEQUENCE</scope>
    <source>
        <strain evidence="1">NZFS 3830</strain>
    </source>
</reference>
<dbReference type="EMBL" id="JAENGZ010002948">
    <property type="protein sequence ID" value="KAG6942516.1"/>
    <property type="molecule type" value="Genomic_DNA"/>
</dbReference>